<gene>
    <name evidence="3" type="ORF">OPV22_033805</name>
</gene>
<organism evidence="3 4">
    <name type="scientific">Ensete ventricosum</name>
    <name type="common">Abyssinian banana</name>
    <name type="synonym">Musa ensete</name>
    <dbReference type="NCBI Taxonomy" id="4639"/>
    <lineage>
        <taxon>Eukaryota</taxon>
        <taxon>Viridiplantae</taxon>
        <taxon>Streptophyta</taxon>
        <taxon>Embryophyta</taxon>
        <taxon>Tracheophyta</taxon>
        <taxon>Spermatophyta</taxon>
        <taxon>Magnoliopsida</taxon>
        <taxon>Liliopsida</taxon>
        <taxon>Zingiberales</taxon>
        <taxon>Musaceae</taxon>
        <taxon>Ensete</taxon>
    </lineage>
</organism>
<feature type="compositionally biased region" description="Pro residues" evidence="1">
    <location>
        <begin position="551"/>
        <end position="561"/>
    </location>
</feature>
<keyword evidence="2" id="KW-0812">Transmembrane</keyword>
<evidence type="ECO:0000256" key="1">
    <source>
        <dbReference type="SAM" id="MobiDB-lite"/>
    </source>
</evidence>
<feature type="compositionally biased region" description="Basic and acidic residues" evidence="1">
    <location>
        <begin position="499"/>
        <end position="508"/>
    </location>
</feature>
<feature type="compositionally biased region" description="Pro residues" evidence="1">
    <location>
        <begin position="486"/>
        <end position="496"/>
    </location>
</feature>
<evidence type="ECO:0008006" key="5">
    <source>
        <dbReference type="Google" id="ProtNLM"/>
    </source>
</evidence>
<dbReference type="Proteomes" id="UP001222027">
    <property type="component" value="Unassembled WGS sequence"/>
</dbReference>
<keyword evidence="4" id="KW-1185">Reference proteome</keyword>
<feature type="compositionally biased region" description="Pro residues" evidence="1">
    <location>
        <begin position="469"/>
        <end position="478"/>
    </location>
</feature>
<protein>
    <recommendedName>
        <fullName evidence="5">DUF4408 domain-containing protein</fullName>
    </recommendedName>
</protein>
<accession>A0AAV8PV91</accession>
<feature type="compositionally biased region" description="Low complexity" evidence="1">
    <location>
        <begin position="352"/>
        <end position="367"/>
    </location>
</feature>
<dbReference type="Pfam" id="PF05553">
    <property type="entry name" value="DUF761"/>
    <property type="match status" value="1"/>
</dbReference>
<reference evidence="3 4" key="1">
    <citation type="submission" date="2022-12" db="EMBL/GenBank/DDBJ databases">
        <title>Chromosome-scale assembly of the Ensete ventricosum genome.</title>
        <authorList>
            <person name="Dussert Y."/>
            <person name="Stocks J."/>
            <person name="Wendawek A."/>
            <person name="Woldeyes F."/>
            <person name="Nichols R.A."/>
            <person name="Borrell J.S."/>
        </authorList>
    </citation>
    <scope>NUCLEOTIDE SEQUENCE [LARGE SCALE GENOMIC DNA]</scope>
    <source>
        <strain evidence="4">cv. Maze</strain>
        <tissue evidence="3">Seeds</tissue>
    </source>
</reference>
<feature type="compositionally biased region" description="Basic residues" evidence="1">
    <location>
        <begin position="329"/>
        <end position="340"/>
    </location>
</feature>
<evidence type="ECO:0000313" key="3">
    <source>
        <dbReference type="EMBL" id="KAJ8460879.1"/>
    </source>
</evidence>
<dbReference type="InterPro" id="IPR051412">
    <property type="entry name" value="Formin_Homology_Diaphanous_sf"/>
</dbReference>
<feature type="compositionally biased region" description="Basic and acidic residues" evidence="1">
    <location>
        <begin position="434"/>
        <end position="443"/>
    </location>
</feature>
<feature type="transmembrane region" description="Helical" evidence="2">
    <location>
        <begin position="17"/>
        <end position="39"/>
    </location>
</feature>
<feature type="compositionally biased region" description="Pro residues" evidence="1">
    <location>
        <begin position="534"/>
        <end position="543"/>
    </location>
</feature>
<keyword evidence="2" id="KW-1133">Transmembrane helix</keyword>
<feature type="compositionally biased region" description="Pro residues" evidence="1">
    <location>
        <begin position="578"/>
        <end position="594"/>
    </location>
</feature>
<feature type="compositionally biased region" description="Pro residues" evidence="1">
    <location>
        <begin position="289"/>
        <end position="304"/>
    </location>
</feature>
<dbReference type="EMBL" id="JAQQAF010000009">
    <property type="protein sequence ID" value="KAJ8460879.1"/>
    <property type="molecule type" value="Genomic_DNA"/>
</dbReference>
<proteinExistence type="predicted"/>
<feature type="compositionally biased region" description="Pro residues" evidence="1">
    <location>
        <begin position="187"/>
        <end position="197"/>
    </location>
</feature>
<comment type="caution">
    <text evidence="3">The sequence shown here is derived from an EMBL/GenBank/DDBJ whole genome shotgun (WGS) entry which is preliminary data.</text>
</comment>
<evidence type="ECO:0000313" key="4">
    <source>
        <dbReference type="Proteomes" id="UP001222027"/>
    </source>
</evidence>
<feature type="compositionally biased region" description="Pro residues" evidence="1">
    <location>
        <begin position="404"/>
        <end position="413"/>
    </location>
</feature>
<feature type="compositionally biased region" description="Basic and acidic residues" evidence="1">
    <location>
        <begin position="242"/>
        <end position="253"/>
    </location>
</feature>
<dbReference type="GO" id="GO:0005884">
    <property type="term" value="C:actin filament"/>
    <property type="evidence" value="ECO:0007669"/>
    <property type="project" value="TreeGrafter"/>
</dbReference>
<name>A0AAV8PV91_ENSVE</name>
<dbReference type="GO" id="GO:0030041">
    <property type="term" value="P:actin filament polymerization"/>
    <property type="evidence" value="ECO:0007669"/>
    <property type="project" value="TreeGrafter"/>
</dbReference>
<feature type="compositionally biased region" description="Pro residues" evidence="1">
    <location>
        <begin position="421"/>
        <end position="431"/>
    </location>
</feature>
<feature type="region of interest" description="Disordered" evidence="1">
    <location>
        <begin position="177"/>
        <end position="631"/>
    </location>
</feature>
<dbReference type="AlphaFoldDB" id="A0AAV8PV91"/>
<feature type="compositionally biased region" description="Basic and acidic residues" evidence="1">
    <location>
        <begin position="266"/>
        <end position="281"/>
    </location>
</feature>
<keyword evidence="2" id="KW-0472">Membrane</keyword>
<evidence type="ECO:0000256" key="2">
    <source>
        <dbReference type="SAM" id="Phobius"/>
    </source>
</evidence>
<dbReference type="PANTHER" id="PTHR45691:SF6">
    <property type="entry name" value="PROTEIN DIAPHANOUS"/>
    <property type="match status" value="1"/>
</dbReference>
<feature type="compositionally biased region" description="Basic and acidic residues" evidence="1">
    <location>
        <begin position="564"/>
        <end position="573"/>
    </location>
</feature>
<feature type="compositionally biased region" description="Low complexity" evidence="1">
    <location>
        <begin position="177"/>
        <end position="186"/>
    </location>
</feature>
<dbReference type="InterPro" id="IPR008480">
    <property type="entry name" value="DUF761_pln"/>
</dbReference>
<sequence>MEEDRDDSSASSGIRPWGLLVLFAIFILFCLPSLLSASFGGFRAVFMKNGWDTLNFVLVLFAVLCGVLGRRNSGDDKSPSASPPKDVWYNNRAAQLSDLDRAAVDHSTRTRRMRSSSSYPDLRQEAAWAGASVAEGWQFFDDIHLYRRRSDSGSWESQSFGGSSANAIPVVTSVIRRSPSPVSRSPPSQPPPPPPPTTAQRLPKRNLQKLPPNVVEKDAIFETRNPSSPPTAQPRQRHGRGRSLEKFPEREVEGDANPGTRHWRSRTVEDLPDWKVERHWDMGAQTPHTPHPTRPPPSPSPPPHQVKTNDKKRRGGGAKDIVSAIALFYKKKKRGSKTKRSHDDISLYMEASSSSPPRASSSSVSHHLFSHKKSKNRGFNSSSTSPPQPSLPSIWRSANQSSHPPSPPPPPPTRQYKRQAPQPPPPPPAPPQGKLDKRKEKPNLSDFPLPPPSTSFPSTWRSANQSSHPPSPPPPPPTRQYKRQVPQPPPPPPAPPQGKLEKRKEKTNLSDFPLPPPSTSLPSTWRSANQSSLPPSPPPPPPTRQYKRQAPLPPPPPPAPPQGKLEKRKEKPNLSDFPLPPSSPLLPPPPPPPLASDSQELFSDDEEAGNIDSKRFEGAAANTEENGTNEGVAVFCPSPDVNNKADLFIAGFHARLKLEKLNSIREKQRQRQQQQQEEEIMMIGSLFDDYLI</sequence>
<feature type="transmembrane region" description="Helical" evidence="2">
    <location>
        <begin position="51"/>
        <end position="69"/>
    </location>
</feature>
<dbReference type="PANTHER" id="PTHR45691">
    <property type="entry name" value="PROTEIN DIAPHANOUS"/>
    <property type="match status" value="1"/>
</dbReference>